<dbReference type="SMART" id="SM01097">
    <property type="entry name" value="CPSase_sm_chain"/>
    <property type="match status" value="1"/>
</dbReference>
<dbReference type="GO" id="GO:0004088">
    <property type="term" value="F:carbamoyl-phosphate synthase (glutamine-hydrolyzing) activity"/>
    <property type="evidence" value="ECO:0007669"/>
    <property type="project" value="InterPro"/>
</dbReference>
<feature type="domain" description="ATP-grasp" evidence="8">
    <location>
        <begin position="833"/>
        <end position="1025"/>
    </location>
</feature>
<dbReference type="FunFam" id="3.40.50.20:FF:000001">
    <property type="entry name" value="Carbamoyl-phosphate synthase large chain"/>
    <property type="match status" value="1"/>
</dbReference>
<dbReference type="InterPro" id="IPR035686">
    <property type="entry name" value="CPSase_GATase1"/>
</dbReference>
<dbReference type="GO" id="GO:0046872">
    <property type="term" value="F:metal ion binding"/>
    <property type="evidence" value="ECO:0007669"/>
    <property type="project" value="UniProtKB-KW"/>
</dbReference>
<dbReference type="NCBIfam" id="TIGR01368">
    <property type="entry name" value="CPSaseIIsmall"/>
    <property type="match status" value="1"/>
</dbReference>
<evidence type="ECO:0000256" key="7">
    <source>
        <dbReference type="PROSITE-ProRule" id="PRU00409"/>
    </source>
</evidence>
<dbReference type="Pfam" id="PF00117">
    <property type="entry name" value="GATase"/>
    <property type="match status" value="1"/>
</dbReference>
<dbReference type="NCBIfam" id="NF009475">
    <property type="entry name" value="PRK12838.1"/>
    <property type="match status" value="1"/>
</dbReference>
<dbReference type="SUPFAM" id="SSF52317">
    <property type="entry name" value="Class I glutamine amidotransferase-like"/>
    <property type="match status" value="1"/>
</dbReference>
<dbReference type="PRINTS" id="PR00096">
    <property type="entry name" value="GATASE"/>
</dbReference>
<organism evidence="11">
    <name type="scientific">Schistosoma curassoni</name>
    <dbReference type="NCBI Taxonomy" id="6186"/>
    <lineage>
        <taxon>Eukaryota</taxon>
        <taxon>Metazoa</taxon>
        <taxon>Spiralia</taxon>
        <taxon>Lophotrochozoa</taxon>
        <taxon>Platyhelminthes</taxon>
        <taxon>Trematoda</taxon>
        <taxon>Digenea</taxon>
        <taxon>Strigeidida</taxon>
        <taxon>Schistosomatoidea</taxon>
        <taxon>Schistosomatidae</taxon>
        <taxon>Schistosoma</taxon>
    </lineage>
</organism>
<dbReference type="InterPro" id="IPR036480">
    <property type="entry name" value="CarbP_synth_ssu_N_sf"/>
</dbReference>
<sequence length="1079" mass="119752">MKDNWKGIKEALTSTCQEVLGLKKQHHKEWISIETLDKIKERKNKKTAGNNSRTRAEKVQAQVEYIETNKQAKKSIGADKKKYVEELAMAAEKAAREGNMKELYNTTKKLAGNYSKPERPVKDQEDRLITEVQEQRNRWLNQTQNPCETTVSNQSICHNSHIIVSNMAFPNDSLISDEIPCKSGGNMLSEHNCHRKPDVVLIDANFSNDPLLCNKFLNKFEETISEELKHDVIPNIICPHNSFVSCGKLDPDESVPISVVNSNTNECILDNTEFLFNTMSDRLRMNLRRRRTTYHRQLYSNLSCGVFDALIAVFSNIRQLPVVDVGGSTMPNSDCAGALVLEDGNYGVPSPDDVDECGLPRWFESRQIYAKGLIVSELCEEFSHFSAVKSLSHWLYESGVTCISGIDTRSLTLKLRQHGILIFIGRLMFLGTLLGKIIPLSLHPETLDWIDPAKNNLVSEVSRTDIKVFNPHGDVHIAALDCGMKFNQIRCFVKRGAKVTVLPWSSDLTKTETNYDALFISNGPGDPIQCKGIIDQIRGWMTTKKPLFGICLGHQLVALACGFKTYKMKYGNRGHNQPCVHLPTGRCFITSQNHGYAVDTKNIPDGWYELFRNKNDRSNEGLAHYIYPWMTVQFHPEHMAGPSDLEFLFDVFLNFIRSSGGQSLSDHLTRHISYNQEEFERVLCSKDNKPRKVLLLGSGGLSIGQAGEFDYSGSQALKALREEGVQTLLINSNIATVQTTEGMADKIFLLPIAPDSVARVIKAERPDGLLIAFGGQTSLSCGLALTKVRSSSLISDLKGEDSGASNVLDLYNCRILGTSISAVEVTEDRELFAIAMRAIGEKVAPANAATSVQDAVKVANDLGYPVLVRAAFALGGMGSGFAENATELERLAGKALAQTTQIFIDKSLKGWKEVEYEVIRDAYDNCITVCNMENVDPVGIHTGESIVVSPSQTLSNVEYYMLRSVAIKVARHLRIVGECNIQFALDPHSLNYYIIEVNARLSRSSALASKATGYPIAYIAAKLSLGRSLPELTNSVTGDHTTACFEPSLDYCVVKVPRWDLAKFSRVSSIIIFVTVVNS</sequence>
<evidence type="ECO:0000313" key="9">
    <source>
        <dbReference type="EMBL" id="VDP57150.1"/>
    </source>
</evidence>
<reference evidence="9 10" key="2">
    <citation type="submission" date="2018-11" db="EMBL/GenBank/DDBJ databases">
        <authorList>
            <consortium name="Pathogen Informatics"/>
        </authorList>
    </citation>
    <scope>NUCLEOTIDE SEQUENCE [LARGE SCALE GENOMIC DNA]</scope>
    <source>
        <strain evidence="9">Dakar</strain>
        <strain evidence="10">Dakar, Senegal</strain>
    </source>
</reference>
<dbReference type="PROSITE" id="PS50975">
    <property type="entry name" value="ATP_GRASP"/>
    <property type="match status" value="1"/>
</dbReference>
<evidence type="ECO:0000256" key="1">
    <source>
        <dbReference type="ARBA" id="ARBA00022598"/>
    </source>
</evidence>
<evidence type="ECO:0000256" key="2">
    <source>
        <dbReference type="ARBA" id="ARBA00022723"/>
    </source>
</evidence>
<dbReference type="GO" id="GO:0006207">
    <property type="term" value="P:'de novo' pyrimidine nucleobase biosynthetic process"/>
    <property type="evidence" value="ECO:0007669"/>
    <property type="project" value="InterPro"/>
</dbReference>
<evidence type="ECO:0000256" key="5">
    <source>
        <dbReference type="ARBA" id="ARBA00022840"/>
    </source>
</evidence>
<dbReference type="GO" id="GO:0004087">
    <property type="term" value="F:carbamoyl-phosphate synthase (ammonia) activity"/>
    <property type="evidence" value="ECO:0007669"/>
    <property type="project" value="UniProtKB-EC"/>
</dbReference>
<evidence type="ECO:0000313" key="11">
    <source>
        <dbReference type="WBParaSite" id="SCUD_0001469101-mRNA-1"/>
    </source>
</evidence>
<dbReference type="Proteomes" id="UP000279833">
    <property type="component" value="Unassembled WGS sequence"/>
</dbReference>
<dbReference type="CDD" id="cd01744">
    <property type="entry name" value="GATase1_CPSase"/>
    <property type="match status" value="1"/>
</dbReference>
<dbReference type="GO" id="GO:0005829">
    <property type="term" value="C:cytosol"/>
    <property type="evidence" value="ECO:0007669"/>
    <property type="project" value="TreeGrafter"/>
</dbReference>
<dbReference type="PRINTS" id="PR00099">
    <property type="entry name" value="CPSGATASE"/>
</dbReference>
<dbReference type="STRING" id="6186.A0A183KI35"/>
<dbReference type="Gene3D" id="3.50.30.20">
    <property type="entry name" value="Carbamoyl-phosphate synthase small subunit, N-terminal domain"/>
    <property type="match status" value="1"/>
</dbReference>
<dbReference type="PROSITE" id="PS00866">
    <property type="entry name" value="CPSASE_1"/>
    <property type="match status" value="1"/>
</dbReference>
<evidence type="ECO:0000313" key="10">
    <source>
        <dbReference type="Proteomes" id="UP000279833"/>
    </source>
</evidence>
<keyword evidence="2" id="KW-0479">Metal-binding</keyword>
<keyword evidence="4 7" id="KW-0547">Nucleotide-binding</keyword>
<dbReference type="SUPFAM" id="SSF56059">
    <property type="entry name" value="Glutathione synthetase ATP-binding domain-like"/>
    <property type="match status" value="1"/>
</dbReference>
<dbReference type="InterPro" id="IPR016185">
    <property type="entry name" value="PreATP-grasp_dom_sf"/>
</dbReference>
<dbReference type="EMBL" id="UZAK01036935">
    <property type="protein sequence ID" value="VDP57150.1"/>
    <property type="molecule type" value="Genomic_DNA"/>
</dbReference>
<keyword evidence="1" id="KW-0436">Ligase</keyword>
<name>A0A183KI35_9TREM</name>
<dbReference type="Pfam" id="PF25596">
    <property type="entry name" value="CPSase_L_D1"/>
    <property type="match status" value="1"/>
</dbReference>
<dbReference type="Pfam" id="PF02786">
    <property type="entry name" value="CPSase_L_D2"/>
    <property type="match status" value="1"/>
</dbReference>
<dbReference type="GO" id="GO:0004151">
    <property type="term" value="F:dihydroorotase activity"/>
    <property type="evidence" value="ECO:0007669"/>
    <property type="project" value="TreeGrafter"/>
</dbReference>
<dbReference type="GO" id="GO:0006228">
    <property type="term" value="P:UTP biosynthetic process"/>
    <property type="evidence" value="ECO:0007669"/>
    <property type="project" value="TreeGrafter"/>
</dbReference>
<dbReference type="PROSITE" id="PS00867">
    <property type="entry name" value="CPSASE_2"/>
    <property type="match status" value="1"/>
</dbReference>
<proteinExistence type="predicted"/>
<protein>
    <submittedName>
        <fullName evidence="11">ATP-grasp domain-containing protein</fullName>
    </submittedName>
</protein>
<dbReference type="InterPro" id="IPR005479">
    <property type="entry name" value="CPAse_ATP-bd"/>
</dbReference>
<dbReference type="SUPFAM" id="SSF52440">
    <property type="entry name" value="PreATP-grasp domain"/>
    <property type="match status" value="1"/>
</dbReference>
<gene>
    <name evidence="9" type="ORF">SCUD_LOCUS14688</name>
</gene>
<dbReference type="InterPro" id="IPR006274">
    <property type="entry name" value="CarbamoylP_synth_ssu"/>
</dbReference>
<dbReference type="InterPro" id="IPR005483">
    <property type="entry name" value="CPSase_dom"/>
</dbReference>
<dbReference type="InterPro" id="IPR017926">
    <property type="entry name" value="GATASE"/>
</dbReference>
<dbReference type="GO" id="GO:0006541">
    <property type="term" value="P:glutamine metabolic process"/>
    <property type="evidence" value="ECO:0007669"/>
    <property type="project" value="InterPro"/>
</dbReference>
<evidence type="ECO:0000256" key="6">
    <source>
        <dbReference type="ARBA" id="ARBA00047359"/>
    </source>
</evidence>
<dbReference type="GO" id="GO:0004070">
    <property type="term" value="F:aspartate carbamoyltransferase activity"/>
    <property type="evidence" value="ECO:0007669"/>
    <property type="project" value="TreeGrafter"/>
</dbReference>
<dbReference type="FunFam" id="3.30.470.20:FF:000001">
    <property type="entry name" value="Carbamoyl-phosphate synthase large chain"/>
    <property type="match status" value="1"/>
</dbReference>
<dbReference type="Pfam" id="PF00988">
    <property type="entry name" value="CPSase_sm_chain"/>
    <property type="match status" value="1"/>
</dbReference>
<dbReference type="InterPro" id="IPR011761">
    <property type="entry name" value="ATP-grasp"/>
</dbReference>
<dbReference type="PANTHER" id="PTHR11405:SF5">
    <property type="entry name" value="CAD PROTEIN"/>
    <property type="match status" value="1"/>
</dbReference>
<dbReference type="PRINTS" id="PR00097">
    <property type="entry name" value="ANTSNTHASEII"/>
</dbReference>
<dbReference type="InterPro" id="IPR029062">
    <property type="entry name" value="Class_I_gatase-like"/>
</dbReference>
<dbReference type="PRINTS" id="PR00098">
    <property type="entry name" value="CPSASE"/>
</dbReference>
<keyword evidence="10" id="KW-1185">Reference proteome</keyword>
<dbReference type="Gene3D" id="3.30.470.20">
    <property type="entry name" value="ATP-grasp fold, B domain"/>
    <property type="match status" value="1"/>
</dbReference>
<accession>A0A183KI35</accession>
<dbReference type="SUPFAM" id="SSF52021">
    <property type="entry name" value="Carbamoyl phosphate synthetase, small subunit N-terminal domain"/>
    <property type="match status" value="1"/>
</dbReference>
<dbReference type="PANTHER" id="PTHR11405">
    <property type="entry name" value="CARBAMOYLTRANSFERASE FAMILY MEMBER"/>
    <property type="match status" value="1"/>
</dbReference>
<dbReference type="PROSITE" id="PS51273">
    <property type="entry name" value="GATASE_TYPE_1"/>
    <property type="match status" value="1"/>
</dbReference>
<reference evidence="11" key="1">
    <citation type="submission" date="2016-06" db="UniProtKB">
        <authorList>
            <consortium name="WormBaseParasite"/>
        </authorList>
    </citation>
    <scope>IDENTIFICATION</scope>
</reference>
<keyword evidence="5 7" id="KW-0067">ATP-binding</keyword>
<evidence type="ECO:0000256" key="3">
    <source>
        <dbReference type="ARBA" id="ARBA00022737"/>
    </source>
</evidence>
<dbReference type="Gene3D" id="3.40.50.20">
    <property type="match status" value="1"/>
</dbReference>
<dbReference type="GO" id="GO:0019240">
    <property type="term" value="P:citrulline biosynthetic process"/>
    <property type="evidence" value="ECO:0007669"/>
    <property type="project" value="TreeGrafter"/>
</dbReference>
<evidence type="ECO:0000256" key="4">
    <source>
        <dbReference type="ARBA" id="ARBA00022741"/>
    </source>
</evidence>
<comment type="catalytic activity">
    <reaction evidence="6">
        <text>hydrogencarbonate + NH4(+) + 2 ATP = carbamoyl phosphate + 2 ADP + phosphate + 2 H(+)</text>
        <dbReference type="Rhea" id="RHEA:18029"/>
        <dbReference type="ChEBI" id="CHEBI:15378"/>
        <dbReference type="ChEBI" id="CHEBI:17544"/>
        <dbReference type="ChEBI" id="CHEBI:28938"/>
        <dbReference type="ChEBI" id="CHEBI:30616"/>
        <dbReference type="ChEBI" id="CHEBI:43474"/>
        <dbReference type="ChEBI" id="CHEBI:58228"/>
        <dbReference type="ChEBI" id="CHEBI:456216"/>
        <dbReference type="EC" id="6.3.4.16"/>
    </reaction>
</comment>
<dbReference type="WBParaSite" id="SCUD_0001469101-mRNA-1">
    <property type="protein sequence ID" value="SCUD_0001469101-mRNA-1"/>
    <property type="gene ID" value="SCUD_0001469101"/>
</dbReference>
<dbReference type="InterPro" id="IPR058047">
    <property type="entry name" value="CPSase_preATP-grasp"/>
</dbReference>
<keyword evidence="3" id="KW-0677">Repeat</keyword>
<dbReference type="GO" id="GO:0005524">
    <property type="term" value="F:ATP binding"/>
    <property type="evidence" value="ECO:0007669"/>
    <property type="project" value="UniProtKB-UniRule"/>
</dbReference>
<evidence type="ECO:0000259" key="8">
    <source>
        <dbReference type="PROSITE" id="PS50975"/>
    </source>
</evidence>
<dbReference type="AlphaFoldDB" id="A0A183KI35"/>
<dbReference type="Gene3D" id="3.40.50.880">
    <property type="match status" value="1"/>
</dbReference>
<dbReference type="InterPro" id="IPR002474">
    <property type="entry name" value="CarbamoylP_synth_ssu_N"/>
</dbReference>